<dbReference type="EMBL" id="LK022848">
    <property type="protein sequence ID" value="CDR06930.1"/>
    <property type="molecule type" value="Genomic_DNA"/>
</dbReference>
<protein>
    <submittedName>
        <fullName evidence="2">Alpha/beta hydrolase fold containing protein</fullName>
    </submittedName>
    <submittedName>
        <fullName evidence="3">Pimeloyl-ACP methyl ester carboxylesterase</fullName>
    </submittedName>
</protein>
<dbReference type="Gene3D" id="3.40.50.1820">
    <property type="entry name" value="alpha/beta hydrolase"/>
    <property type="match status" value="1"/>
</dbReference>
<evidence type="ECO:0000313" key="2">
    <source>
        <dbReference type="EMBL" id="CDR06930.1"/>
    </source>
</evidence>
<evidence type="ECO:0000313" key="3">
    <source>
        <dbReference type="EMBL" id="MBP2067773.1"/>
    </source>
</evidence>
<dbReference type="EMBL" id="JAGGLR010000033">
    <property type="protein sequence ID" value="MBP2067773.1"/>
    <property type="molecule type" value="Genomic_DNA"/>
</dbReference>
<sequence length="248" mass="27632">MTVVFIHGVPETPSLWNDLRGRIDRPATTLRLPGFGSPRPAHLDGKEAYAGWLAKELRALGEPVDLVGHDWGAHLVMRIVSAYDVPVRSWVSDVAHGWHPDYQWHEAATLFQKSPEGEELLASLRMQAPGSPGFGDYLRPRGMSAELAAEVDTVHDEEMSTAILTLYRSAWPNFHTDWGKDFDRPAQAPGLVLIPTGDPMAQPAMDLDMAARLGAQAVELDHLTHYWMLQDPDRGAEVLNRFWDSRPA</sequence>
<gene>
    <name evidence="3" type="ORF">J2Z30_008840</name>
    <name evidence="2" type="ORF">SIRAN3797</name>
</gene>
<reference evidence="2" key="1">
    <citation type="submission" date="2014-05" db="EMBL/GenBank/DDBJ databases">
        <authorList>
            <person name="Horn Fabian"/>
        </authorList>
    </citation>
    <scope>NUCLEOTIDE SEQUENCE</scope>
</reference>
<proteinExistence type="predicted"/>
<accession>A0A060ZLG1</accession>
<dbReference type="GO" id="GO:0016787">
    <property type="term" value="F:hydrolase activity"/>
    <property type="evidence" value="ECO:0007669"/>
    <property type="project" value="UniProtKB-KW"/>
</dbReference>
<feature type="domain" description="AB hydrolase-1" evidence="1">
    <location>
        <begin position="3"/>
        <end position="237"/>
    </location>
</feature>
<organism evidence="2">
    <name type="scientific">Streptomyces iranensis</name>
    <dbReference type="NCBI Taxonomy" id="576784"/>
    <lineage>
        <taxon>Bacteria</taxon>
        <taxon>Bacillati</taxon>
        <taxon>Actinomycetota</taxon>
        <taxon>Actinomycetes</taxon>
        <taxon>Kitasatosporales</taxon>
        <taxon>Streptomycetaceae</taxon>
        <taxon>Streptomyces</taxon>
        <taxon>Streptomyces violaceusniger group</taxon>
    </lineage>
</organism>
<keyword evidence="4" id="KW-1185">Reference proteome</keyword>
<evidence type="ECO:0000313" key="4">
    <source>
        <dbReference type="Proteomes" id="UP000756710"/>
    </source>
</evidence>
<dbReference type="AlphaFoldDB" id="A0A060ZLG1"/>
<evidence type="ECO:0000259" key="1">
    <source>
        <dbReference type="Pfam" id="PF12697"/>
    </source>
</evidence>
<dbReference type="InterPro" id="IPR000073">
    <property type="entry name" value="AB_hydrolase_1"/>
</dbReference>
<name>A0A060ZLG1_9ACTN</name>
<reference evidence="3 4" key="2">
    <citation type="submission" date="2021-03" db="EMBL/GenBank/DDBJ databases">
        <title>Genomic Encyclopedia of Type Strains, Phase IV (KMG-IV): sequencing the most valuable type-strain genomes for metagenomic binning, comparative biology and taxonomic classification.</title>
        <authorList>
            <person name="Goeker M."/>
        </authorList>
    </citation>
    <scope>NUCLEOTIDE SEQUENCE [LARGE SCALE GENOMIC DNA]</scope>
    <source>
        <strain evidence="3 4">DSM 41954</strain>
    </source>
</reference>
<dbReference type="Pfam" id="PF12697">
    <property type="entry name" value="Abhydrolase_6"/>
    <property type="match status" value="1"/>
</dbReference>
<dbReference type="RefSeq" id="WP_044570565.1">
    <property type="nucleotide sequence ID" value="NZ_BAABDR010000005.1"/>
</dbReference>
<keyword evidence="2" id="KW-0378">Hydrolase</keyword>
<dbReference type="InterPro" id="IPR029058">
    <property type="entry name" value="AB_hydrolase_fold"/>
</dbReference>
<dbReference type="Proteomes" id="UP000756710">
    <property type="component" value="Unassembled WGS sequence"/>
</dbReference>
<dbReference type="HOGENOM" id="CLU_1136343_0_0_11"/>
<dbReference type="SUPFAM" id="SSF53474">
    <property type="entry name" value="alpha/beta-Hydrolases"/>
    <property type="match status" value="1"/>
</dbReference>